<dbReference type="Proteomes" id="UP000515734">
    <property type="component" value="Chromosome"/>
</dbReference>
<evidence type="ECO:0000259" key="1">
    <source>
        <dbReference type="Pfam" id="PF12697"/>
    </source>
</evidence>
<dbReference type="InterPro" id="IPR029058">
    <property type="entry name" value="AB_hydrolase_fold"/>
</dbReference>
<protein>
    <recommendedName>
        <fullName evidence="1">AB hydrolase-1 domain-containing protein</fullName>
    </recommendedName>
</protein>
<dbReference type="Gene3D" id="3.40.50.1820">
    <property type="entry name" value="alpha/beta hydrolase"/>
    <property type="match status" value="1"/>
</dbReference>
<reference evidence="2 3" key="1">
    <citation type="submission" date="2020-07" db="EMBL/GenBank/DDBJ databases">
        <title>Complete genome sequence of Mycolicibacterium litorale like strain isolated from cardiac implantable electronic device infection.</title>
        <authorList>
            <person name="Fukano H."/>
            <person name="Miyama H."/>
            <person name="Hoshino Y."/>
        </authorList>
    </citation>
    <scope>NUCLEOTIDE SEQUENCE [LARGE SCALE GENOMIC DNA]</scope>
    <source>
        <strain evidence="2 3">NIIDNTM18</strain>
    </source>
</reference>
<dbReference type="SUPFAM" id="SSF53474">
    <property type="entry name" value="alpha/beta-Hydrolases"/>
    <property type="match status" value="1"/>
</dbReference>
<feature type="domain" description="AB hydrolase-1" evidence="1">
    <location>
        <begin position="8"/>
        <end position="223"/>
    </location>
</feature>
<name>A0A6S6P125_9MYCO</name>
<sequence>MSRALPSLVLVPGAWHKPAHLQPLVDELDGIDTRTVALPSTGDDPAHLGDMYGDAAAIAEAVAAVDGPTVVLAHSYGGIPTTQALSGARNVRRIIYLAAFVLDVGESLFSVSGGSPMGWAAAHRQCGGDGYLDVPDPVEVFYGDVDAVTADRAVRQLGYLSYAAGRQVLTEAAWKTVPSTYIICEEDRALPPAVQERFARHADEVHRMGTSHSPFLSRPADLAGLVADVLAQV</sequence>
<gene>
    <name evidence="2" type="ORF">NIIDNTM18_14570</name>
</gene>
<dbReference type="EMBL" id="AP023287">
    <property type="protein sequence ID" value="BCI52179.1"/>
    <property type="molecule type" value="Genomic_DNA"/>
</dbReference>
<dbReference type="InterPro" id="IPR052897">
    <property type="entry name" value="Sec-Metab_Biosynth_Hydrolase"/>
</dbReference>
<evidence type="ECO:0000313" key="3">
    <source>
        <dbReference type="Proteomes" id="UP000515734"/>
    </source>
</evidence>
<dbReference type="AlphaFoldDB" id="A0A6S6P125"/>
<organism evidence="2 3">
    <name type="scientific">Mycolicibacterium litorale</name>
    <dbReference type="NCBI Taxonomy" id="758802"/>
    <lineage>
        <taxon>Bacteria</taxon>
        <taxon>Bacillati</taxon>
        <taxon>Actinomycetota</taxon>
        <taxon>Actinomycetes</taxon>
        <taxon>Mycobacteriales</taxon>
        <taxon>Mycobacteriaceae</taxon>
        <taxon>Mycolicibacterium</taxon>
    </lineage>
</organism>
<dbReference type="RefSeq" id="WP_185295037.1">
    <property type="nucleotide sequence ID" value="NZ_AP023287.1"/>
</dbReference>
<accession>A0A6S6P125</accession>
<dbReference type="PANTHER" id="PTHR37017:SF11">
    <property type="entry name" value="ESTERASE_LIPASE_THIOESTERASE DOMAIN-CONTAINING PROTEIN"/>
    <property type="match status" value="1"/>
</dbReference>
<proteinExistence type="predicted"/>
<dbReference type="PANTHER" id="PTHR37017">
    <property type="entry name" value="AB HYDROLASE-1 DOMAIN-CONTAINING PROTEIN-RELATED"/>
    <property type="match status" value="1"/>
</dbReference>
<evidence type="ECO:0000313" key="2">
    <source>
        <dbReference type="EMBL" id="BCI52179.1"/>
    </source>
</evidence>
<dbReference type="InterPro" id="IPR000073">
    <property type="entry name" value="AB_hydrolase_1"/>
</dbReference>
<dbReference type="Pfam" id="PF12697">
    <property type="entry name" value="Abhydrolase_6"/>
    <property type="match status" value="1"/>
</dbReference>
<dbReference type="GO" id="GO:0003824">
    <property type="term" value="F:catalytic activity"/>
    <property type="evidence" value="ECO:0007669"/>
    <property type="project" value="UniProtKB-ARBA"/>
</dbReference>